<evidence type="ECO:0000313" key="1">
    <source>
        <dbReference type="EMBL" id="TFE82817.1"/>
    </source>
</evidence>
<dbReference type="Proteomes" id="UP000298246">
    <property type="component" value="Unassembled WGS sequence"/>
</dbReference>
<organism evidence="1 2">
    <name type="scientific">Paenibacillus athensensis</name>
    <dbReference type="NCBI Taxonomy" id="1967502"/>
    <lineage>
        <taxon>Bacteria</taxon>
        <taxon>Bacillati</taxon>
        <taxon>Bacillota</taxon>
        <taxon>Bacilli</taxon>
        <taxon>Bacillales</taxon>
        <taxon>Paenibacillaceae</taxon>
        <taxon>Paenibacillus</taxon>
    </lineage>
</organism>
<accession>A0A4Y8PQC4</accession>
<keyword evidence="2" id="KW-1185">Reference proteome</keyword>
<name>A0A4Y8PQC4_9BACL</name>
<protein>
    <submittedName>
        <fullName evidence="1">Uncharacterized protein</fullName>
    </submittedName>
</protein>
<gene>
    <name evidence="1" type="ORF">B5M42_24465</name>
</gene>
<dbReference type="EMBL" id="MYFO01000067">
    <property type="protein sequence ID" value="TFE82817.1"/>
    <property type="molecule type" value="Genomic_DNA"/>
</dbReference>
<dbReference type="RefSeq" id="WP_134757714.1">
    <property type="nucleotide sequence ID" value="NZ_MYFO02000005.1"/>
</dbReference>
<reference evidence="1 2" key="1">
    <citation type="submission" date="2017-03" db="EMBL/GenBank/DDBJ databases">
        <title>Isolation of Levoglucosan Utilizing Bacteria.</title>
        <authorList>
            <person name="Arya A.S."/>
        </authorList>
    </citation>
    <scope>NUCLEOTIDE SEQUENCE [LARGE SCALE GENOMIC DNA]</scope>
    <source>
        <strain evidence="1 2">MEC069</strain>
    </source>
</reference>
<dbReference type="OrthoDB" id="2666601at2"/>
<dbReference type="AlphaFoldDB" id="A0A4Y8PQC4"/>
<sequence length="72" mass="8103">MTRIRFQSFQVDLLGDASAINKGNNRIFDRTHSDKSNQGLGSVEGRGNIVARGYQVVVDNDQFDLVHPDRKK</sequence>
<evidence type="ECO:0000313" key="2">
    <source>
        <dbReference type="Proteomes" id="UP000298246"/>
    </source>
</evidence>
<proteinExistence type="predicted"/>
<comment type="caution">
    <text evidence="1">The sequence shown here is derived from an EMBL/GenBank/DDBJ whole genome shotgun (WGS) entry which is preliminary data.</text>
</comment>